<accession>A0A3S5WGX4</accession>
<name>A0A3S5WGX4_9ACAR</name>
<dbReference type="PROSITE" id="PS50853">
    <property type="entry name" value="FN3"/>
    <property type="match status" value="4"/>
</dbReference>
<dbReference type="GO" id="GO:0016020">
    <property type="term" value="C:membrane"/>
    <property type="evidence" value="ECO:0007669"/>
    <property type="project" value="UniProtKB-SubCell"/>
</dbReference>
<evidence type="ECO:0000256" key="4">
    <source>
        <dbReference type="ARBA" id="ARBA00022989"/>
    </source>
</evidence>
<feature type="compositionally biased region" description="Polar residues" evidence="7">
    <location>
        <begin position="538"/>
        <end position="558"/>
    </location>
</feature>
<protein>
    <submittedName>
        <fullName evidence="10">Neogenin-like protein</fullName>
    </submittedName>
</protein>
<feature type="compositionally biased region" description="Polar residues" evidence="7">
    <location>
        <begin position="584"/>
        <end position="597"/>
    </location>
</feature>
<dbReference type="STRING" id="1965070.A0A3S5WGX4"/>
<dbReference type="PANTHER" id="PTHR13817">
    <property type="entry name" value="TITIN"/>
    <property type="match status" value="1"/>
</dbReference>
<proteinExistence type="predicted"/>
<evidence type="ECO:0000256" key="6">
    <source>
        <dbReference type="ARBA" id="ARBA00023180"/>
    </source>
</evidence>
<dbReference type="Pfam" id="PF06583">
    <property type="entry name" value="Neogenin_C"/>
    <property type="match status" value="1"/>
</dbReference>
<keyword evidence="4 8" id="KW-1133">Transmembrane helix</keyword>
<dbReference type="PANTHER" id="PTHR13817:SF173">
    <property type="entry name" value="FRAZZLED"/>
    <property type="match status" value="1"/>
</dbReference>
<feature type="region of interest" description="Disordered" evidence="7">
    <location>
        <begin position="719"/>
        <end position="739"/>
    </location>
</feature>
<evidence type="ECO:0000256" key="1">
    <source>
        <dbReference type="ARBA" id="ARBA00004479"/>
    </source>
</evidence>
<feature type="transmembrane region" description="Helical" evidence="8">
    <location>
        <begin position="462"/>
        <end position="485"/>
    </location>
</feature>
<feature type="region of interest" description="Disordered" evidence="7">
    <location>
        <begin position="536"/>
        <end position="602"/>
    </location>
</feature>
<organism evidence="10 11">
    <name type="scientific">Dinothrombium tinctorium</name>
    <dbReference type="NCBI Taxonomy" id="1965070"/>
    <lineage>
        <taxon>Eukaryota</taxon>
        <taxon>Metazoa</taxon>
        <taxon>Ecdysozoa</taxon>
        <taxon>Arthropoda</taxon>
        <taxon>Chelicerata</taxon>
        <taxon>Arachnida</taxon>
        <taxon>Acari</taxon>
        <taxon>Acariformes</taxon>
        <taxon>Trombidiformes</taxon>
        <taxon>Prostigmata</taxon>
        <taxon>Anystina</taxon>
        <taxon>Parasitengona</taxon>
        <taxon>Trombidioidea</taxon>
        <taxon>Trombidiidae</taxon>
        <taxon>Dinothrombium</taxon>
    </lineage>
</organism>
<dbReference type="AlphaFoldDB" id="A0A3S5WGX4"/>
<feature type="compositionally biased region" description="Polar residues" evidence="7">
    <location>
        <begin position="719"/>
        <end position="734"/>
    </location>
</feature>
<dbReference type="Proteomes" id="UP000285301">
    <property type="component" value="Unassembled WGS sequence"/>
</dbReference>
<comment type="subcellular location">
    <subcellularLocation>
        <location evidence="1">Membrane</location>
        <topology evidence="1">Single-pass type I membrane protein</topology>
    </subcellularLocation>
</comment>
<reference evidence="10 11" key="1">
    <citation type="journal article" date="2018" name="Gigascience">
        <title>Genomes of trombidid mites reveal novel predicted allergens and laterally-transferred genes associated with secondary metabolism.</title>
        <authorList>
            <person name="Dong X."/>
            <person name="Chaisiri K."/>
            <person name="Xia D."/>
            <person name="Armstrong S.D."/>
            <person name="Fang Y."/>
            <person name="Donnelly M.J."/>
            <person name="Kadowaki T."/>
            <person name="McGarry J.W."/>
            <person name="Darby A.C."/>
            <person name="Makepeace B.L."/>
        </authorList>
    </citation>
    <scope>NUCLEOTIDE SEQUENCE [LARGE SCALE GENOMIC DNA]</scope>
    <source>
        <strain evidence="10">UoL-WK</strain>
    </source>
</reference>
<gene>
    <name evidence="10" type="ORF">B4U79_13952</name>
</gene>
<keyword evidence="6" id="KW-0325">Glycoprotein</keyword>
<dbReference type="PRINTS" id="PR00014">
    <property type="entry name" value="FNTYPEIII"/>
</dbReference>
<dbReference type="SUPFAM" id="SSF49265">
    <property type="entry name" value="Fibronectin type III"/>
    <property type="match status" value="2"/>
</dbReference>
<dbReference type="SMART" id="SM00060">
    <property type="entry name" value="FN3"/>
    <property type="match status" value="4"/>
</dbReference>
<evidence type="ECO:0000313" key="10">
    <source>
        <dbReference type="EMBL" id="RWS08197.1"/>
    </source>
</evidence>
<sequence>MEKENSLFILTLACLDSSATNDELTAKIPENLLYEPPQNITLETASSSSIIVRWEPPQAKELQNNAITEYKIRYRIKGHGNRETITTDGNRRLYALNNLKNGVQYQIRVAAVYGNMTSPFSDWYTAETFMVDLDETQPPEEPSSLQAKAIGNHITLNWTPPLNQKIMLRGYTIGWGVGFPDRYTKVLDSKKHSFVIENVEPSSEYIISLRAYNAKGEGKPIYESVKTPIATTAEPHSPLTPPLGLKAIVHSSSIIAVYWTDTTLSRNEPASDNRRYIVRYTSNIKDHPHNPRYNYCNTTQLKCVIEDLRPNTQYEFAVKVIKGRRTSEWSMSVRNTTFEAAPSSAPRDLTVVGPSENEPGVVHIHWQPPKYPNGQITGYILLYTADNTLSDTEWMFEAIGGDRMTHTLKKLTHDTKYYFKIQARNSKGFSPMSKEVSYRTPSVVSKTSSSFFDHKGLSTQTLYLIIVSISAITVLLFIIVSTIICKATCNRGFGGLRKHKGYTAAATSPGGKSKTRDLKPPDLWIHHHDQIELKGLDKTNNADGSLTATPIPRNSQEFSGHDESKKSASGYSDGLYDDLHKGSISPTDTNMSLSGTSTTRRTARAKPIMIPVDAQSTPLQTSTAISFEPSTGLSRPVYPRTQLNVQRAHVTLDPVEGSSTQHHLYDPVASPALHMGLGTAGVVTNGHLSSNVSYSSSNPVTSPTSTNTLNKRLMGQHSMKSFSVPSPPNSQATPQPKHIAVRPQIATSPQKKTAASIASTGKAVTDRSSALTSTRITLADSLKKEDDLVSTYSTEELNQEMANLEGLMKDLSAITASQFEISN</sequence>
<evidence type="ECO:0000256" key="5">
    <source>
        <dbReference type="ARBA" id="ARBA00023136"/>
    </source>
</evidence>
<dbReference type="FunFam" id="2.60.40.10:FF:000101">
    <property type="entry name" value="Neogenin isoform 1"/>
    <property type="match status" value="1"/>
</dbReference>
<dbReference type="Pfam" id="PF00041">
    <property type="entry name" value="fn3"/>
    <property type="match status" value="4"/>
</dbReference>
<dbReference type="InterPro" id="IPR013783">
    <property type="entry name" value="Ig-like_fold"/>
</dbReference>
<feature type="domain" description="Fibronectin type-III" evidence="9">
    <location>
        <begin position="36"/>
        <end position="131"/>
    </location>
</feature>
<keyword evidence="5 8" id="KW-0472">Membrane</keyword>
<keyword evidence="3" id="KW-0677">Repeat</keyword>
<evidence type="ECO:0000256" key="7">
    <source>
        <dbReference type="SAM" id="MobiDB-lite"/>
    </source>
</evidence>
<evidence type="ECO:0000256" key="2">
    <source>
        <dbReference type="ARBA" id="ARBA00022692"/>
    </source>
</evidence>
<evidence type="ECO:0000256" key="3">
    <source>
        <dbReference type="ARBA" id="ARBA00022737"/>
    </source>
</evidence>
<dbReference type="InterPro" id="IPR050964">
    <property type="entry name" value="Striated_Muscle_Regulatory"/>
</dbReference>
<feature type="domain" description="Fibronectin type-III" evidence="9">
    <location>
        <begin position="345"/>
        <end position="443"/>
    </location>
</feature>
<dbReference type="Gene3D" id="2.60.40.10">
    <property type="entry name" value="Immunoglobulins"/>
    <property type="match status" value="4"/>
</dbReference>
<evidence type="ECO:0000256" key="8">
    <source>
        <dbReference type="SAM" id="Phobius"/>
    </source>
</evidence>
<dbReference type="CDD" id="cd00063">
    <property type="entry name" value="FN3"/>
    <property type="match status" value="4"/>
</dbReference>
<feature type="domain" description="Fibronectin type-III" evidence="9">
    <location>
        <begin position="138"/>
        <end position="235"/>
    </location>
</feature>
<dbReference type="InterPro" id="IPR036116">
    <property type="entry name" value="FN3_sf"/>
</dbReference>
<comment type="caution">
    <text evidence="10">The sequence shown here is derived from an EMBL/GenBank/DDBJ whole genome shotgun (WGS) entry which is preliminary data.</text>
</comment>
<dbReference type="InterPro" id="IPR003961">
    <property type="entry name" value="FN3_dom"/>
</dbReference>
<keyword evidence="2 8" id="KW-0812">Transmembrane</keyword>
<dbReference type="InterPro" id="IPR010560">
    <property type="entry name" value="Neogenin_C"/>
</dbReference>
<evidence type="ECO:0000259" key="9">
    <source>
        <dbReference type="PROSITE" id="PS50853"/>
    </source>
</evidence>
<dbReference type="EMBL" id="NCKU01003085">
    <property type="protein sequence ID" value="RWS08197.1"/>
    <property type="molecule type" value="Genomic_DNA"/>
</dbReference>
<evidence type="ECO:0000313" key="11">
    <source>
        <dbReference type="Proteomes" id="UP000285301"/>
    </source>
</evidence>
<keyword evidence="11" id="KW-1185">Reference proteome</keyword>
<dbReference type="FunFam" id="2.60.40.10:FF:000028">
    <property type="entry name" value="Neuronal cell adhesion molecule"/>
    <property type="match status" value="1"/>
</dbReference>
<dbReference type="OrthoDB" id="114660at2759"/>
<dbReference type="FunFam" id="2.60.40.10:FF:000133">
    <property type="entry name" value="Neogenin isoform 1"/>
    <property type="match status" value="1"/>
</dbReference>
<feature type="domain" description="Fibronectin type-III" evidence="9">
    <location>
        <begin position="241"/>
        <end position="343"/>
    </location>
</feature>